<organism evidence="1 2">
    <name type="scientific">Paenibacillus phoenicis</name>
    <dbReference type="NCBI Taxonomy" id="554117"/>
    <lineage>
        <taxon>Bacteria</taxon>
        <taxon>Bacillati</taxon>
        <taxon>Bacillota</taxon>
        <taxon>Bacilli</taxon>
        <taxon>Bacillales</taxon>
        <taxon>Paenibacillaceae</taxon>
        <taxon>Paenibacillus</taxon>
    </lineage>
</organism>
<accession>A0ABU5PM95</accession>
<dbReference type="Proteomes" id="UP001292216">
    <property type="component" value="Unassembled WGS sequence"/>
</dbReference>
<proteinExistence type="predicted"/>
<dbReference type="RefSeq" id="WP_323077569.1">
    <property type="nucleotide sequence ID" value="NZ_CBCSKM010000028.1"/>
</dbReference>
<name>A0ABU5PM95_9BACL</name>
<evidence type="ECO:0000313" key="1">
    <source>
        <dbReference type="EMBL" id="MEA3570872.1"/>
    </source>
</evidence>
<dbReference type="EMBL" id="JAYERP010000001">
    <property type="protein sequence ID" value="MEA3570872.1"/>
    <property type="molecule type" value="Genomic_DNA"/>
</dbReference>
<keyword evidence="2" id="KW-1185">Reference proteome</keyword>
<gene>
    <name evidence="1" type="ORF">U9M73_12835</name>
</gene>
<reference evidence="1 2" key="1">
    <citation type="submission" date="2023-12" db="EMBL/GenBank/DDBJ databases">
        <title>Whole genome sequencing of Paenibacillus phoenicis isolated from the Phoenix Mars Lander spacecraft assembly facility.</title>
        <authorList>
            <person name="Garcia A."/>
            <person name="Venkateswaran K."/>
        </authorList>
    </citation>
    <scope>NUCLEOTIDE SEQUENCE [LARGE SCALE GENOMIC DNA]</scope>
    <source>
        <strain evidence="1 2">3PO2SA</strain>
    </source>
</reference>
<protein>
    <submittedName>
        <fullName evidence="1">Uncharacterized protein</fullName>
    </submittedName>
</protein>
<comment type="caution">
    <text evidence="1">The sequence shown here is derived from an EMBL/GenBank/DDBJ whole genome shotgun (WGS) entry which is preliminary data.</text>
</comment>
<evidence type="ECO:0000313" key="2">
    <source>
        <dbReference type="Proteomes" id="UP001292216"/>
    </source>
</evidence>
<sequence length="77" mass="9316">MQIKEEENRNVQPRFDRRILYLIEQMLQEPTAERIEAFYHSVRTFADWGEDDRSWPSRFMEDSEINWLTGLIPVGDI</sequence>